<dbReference type="EMBL" id="WIUZ02000008">
    <property type="protein sequence ID" value="KAF9784526.1"/>
    <property type="molecule type" value="Genomic_DNA"/>
</dbReference>
<dbReference type="AlphaFoldDB" id="A0A9P6L6J3"/>
<comment type="caution">
    <text evidence="1">The sequence shown here is derived from an EMBL/GenBank/DDBJ whole genome shotgun (WGS) entry which is preliminary data.</text>
</comment>
<proteinExistence type="predicted"/>
<evidence type="ECO:0000313" key="2">
    <source>
        <dbReference type="Proteomes" id="UP000736335"/>
    </source>
</evidence>
<gene>
    <name evidence="1" type="ORF">BJ322DRAFT_1195209</name>
</gene>
<dbReference type="Proteomes" id="UP000736335">
    <property type="component" value="Unassembled WGS sequence"/>
</dbReference>
<keyword evidence="2" id="KW-1185">Reference proteome</keyword>
<dbReference type="OrthoDB" id="2884925at2759"/>
<reference evidence="1" key="1">
    <citation type="journal article" date="2020" name="Nat. Commun.">
        <title>Large-scale genome sequencing of mycorrhizal fungi provides insights into the early evolution of symbiotic traits.</title>
        <authorList>
            <person name="Miyauchi S."/>
            <person name="Kiss E."/>
            <person name="Kuo A."/>
            <person name="Drula E."/>
            <person name="Kohler A."/>
            <person name="Sanchez-Garcia M."/>
            <person name="Morin E."/>
            <person name="Andreopoulos B."/>
            <person name="Barry K.W."/>
            <person name="Bonito G."/>
            <person name="Buee M."/>
            <person name="Carver A."/>
            <person name="Chen C."/>
            <person name="Cichocki N."/>
            <person name="Clum A."/>
            <person name="Culley D."/>
            <person name="Crous P.W."/>
            <person name="Fauchery L."/>
            <person name="Girlanda M."/>
            <person name="Hayes R.D."/>
            <person name="Keri Z."/>
            <person name="LaButti K."/>
            <person name="Lipzen A."/>
            <person name="Lombard V."/>
            <person name="Magnuson J."/>
            <person name="Maillard F."/>
            <person name="Murat C."/>
            <person name="Nolan M."/>
            <person name="Ohm R.A."/>
            <person name="Pangilinan J."/>
            <person name="Pereira M.F."/>
            <person name="Perotto S."/>
            <person name="Peter M."/>
            <person name="Pfister S."/>
            <person name="Riley R."/>
            <person name="Sitrit Y."/>
            <person name="Stielow J.B."/>
            <person name="Szollosi G."/>
            <person name="Zifcakova L."/>
            <person name="Stursova M."/>
            <person name="Spatafora J.W."/>
            <person name="Tedersoo L."/>
            <person name="Vaario L.M."/>
            <person name="Yamada A."/>
            <person name="Yan M."/>
            <person name="Wang P."/>
            <person name="Xu J."/>
            <person name="Bruns T."/>
            <person name="Baldrian P."/>
            <person name="Vilgalys R."/>
            <person name="Dunand C."/>
            <person name="Henrissat B."/>
            <person name="Grigoriev I.V."/>
            <person name="Hibbett D."/>
            <person name="Nagy L.G."/>
            <person name="Martin F.M."/>
        </authorList>
    </citation>
    <scope>NUCLEOTIDE SEQUENCE</scope>
    <source>
        <strain evidence="1">UH-Tt-Lm1</strain>
    </source>
</reference>
<dbReference type="InterPro" id="IPR032675">
    <property type="entry name" value="LRR_dom_sf"/>
</dbReference>
<evidence type="ECO:0000313" key="1">
    <source>
        <dbReference type="EMBL" id="KAF9784526.1"/>
    </source>
</evidence>
<name>A0A9P6L6J3_9AGAM</name>
<reference evidence="1" key="2">
    <citation type="submission" date="2020-11" db="EMBL/GenBank/DDBJ databases">
        <authorList>
            <consortium name="DOE Joint Genome Institute"/>
            <person name="Kuo A."/>
            <person name="Miyauchi S."/>
            <person name="Kiss E."/>
            <person name="Drula E."/>
            <person name="Kohler A."/>
            <person name="Sanchez-Garcia M."/>
            <person name="Andreopoulos B."/>
            <person name="Barry K.W."/>
            <person name="Bonito G."/>
            <person name="Buee M."/>
            <person name="Carver A."/>
            <person name="Chen C."/>
            <person name="Cichocki N."/>
            <person name="Clum A."/>
            <person name="Culley D."/>
            <person name="Crous P.W."/>
            <person name="Fauchery L."/>
            <person name="Girlanda M."/>
            <person name="Hayes R."/>
            <person name="Keri Z."/>
            <person name="Labutti K."/>
            <person name="Lipzen A."/>
            <person name="Lombard V."/>
            <person name="Magnuson J."/>
            <person name="Maillard F."/>
            <person name="Morin E."/>
            <person name="Murat C."/>
            <person name="Nolan M."/>
            <person name="Ohm R."/>
            <person name="Pangilinan J."/>
            <person name="Pereira M."/>
            <person name="Perotto S."/>
            <person name="Peter M."/>
            <person name="Riley R."/>
            <person name="Sitrit Y."/>
            <person name="Stielow B."/>
            <person name="Szollosi G."/>
            <person name="Zifcakova L."/>
            <person name="Stursova M."/>
            <person name="Spatafora J.W."/>
            <person name="Tedersoo L."/>
            <person name="Vaario L.-M."/>
            <person name="Yamada A."/>
            <person name="Yan M."/>
            <person name="Wang P."/>
            <person name="Xu J."/>
            <person name="Bruns T."/>
            <person name="Baldrian P."/>
            <person name="Vilgalys R."/>
            <person name="Henrissat B."/>
            <person name="Grigoriev I.V."/>
            <person name="Hibbett D."/>
            <person name="Nagy L.G."/>
            <person name="Martin F.M."/>
        </authorList>
    </citation>
    <scope>NUCLEOTIDE SEQUENCE</scope>
    <source>
        <strain evidence="1">UH-Tt-Lm1</strain>
    </source>
</reference>
<evidence type="ECO:0008006" key="3">
    <source>
        <dbReference type="Google" id="ProtNLM"/>
    </source>
</evidence>
<accession>A0A9P6L6J3</accession>
<protein>
    <recommendedName>
        <fullName evidence="3">F-box domain-containing protein</fullName>
    </recommendedName>
</protein>
<dbReference type="SUPFAM" id="SSF52058">
    <property type="entry name" value="L domain-like"/>
    <property type="match status" value="1"/>
</dbReference>
<sequence>MERQVNIDPILALEKQISHHETAIIKLKRARNSLLNISSLPPEVLGNIFRWNITPKEPFDNLEDVSYNFLLVCHHWFEVASQTPGLWAFWGNNFFDWEKRYLHSSVATPLDLVLDGSTHLFGCVSEPQQMVLRERTTRNTIRRVHLRTDMHCHLTSIISPLLSIGGGLQTSSLESLILWSEDHTPLDVSFLTYSCLPKLQHLELKNCKVSSWVNLLPQTTLLTTLDLSFDENSPAPITSQLLSILASNSHLEKLRLHTQAIPADEDDGDFQVSLPHLVELEVNGNMGQVFGLLRRLEYPRKMNALSLSLSHCQATDISQTIGPFLQDYLRRRGRSRNGLGLCISPGSPIVFGVGSPREFRLAPSMRARMYSFVTLTLQLDQTPVYLQEQLTSDLVAYMTREHVVYFRTSRSLGAMKDLRIQLPDLKILDLYRVPLSTVFSTLDQGLSFPPSLHHIFLQRPSLNGGNWFPLIEYLSRRMASGNQLGSLLIDGPCHMCRPVTYRFKALVQELEITDKCLGSYCPLDVCL</sequence>
<organism evidence="1 2">
    <name type="scientific">Thelephora terrestris</name>
    <dbReference type="NCBI Taxonomy" id="56493"/>
    <lineage>
        <taxon>Eukaryota</taxon>
        <taxon>Fungi</taxon>
        <taxon>Dikarya</taxon>
        <taxon>Basidiomycota</taxon>
        <taxon>Agaricomycotina</taxon>
        <taxon>Agaricomycetes</taxon>
        <taxon>Thelephorales</taxon>
        <taxon>Thelephoraceae</taxon>
        <taxon>Thelephora</taxon>
    </lineage>
</organism>
<dbReference type="Gene3D" id="3.80.10.10">
    <property type="entry name" value="Ribonuclease Inhibitor"/>
    <property type="match status" value="1"/>
</dbReference>